<dbReference type="InterPro" id="IPR041114">
    <property type="entry name" value="Nos_propeller"/>
</dbReference>
<comment type="subunit">
    <text evidence="8">Homodimer.</text>
</comment>
<dbReference type="Pfam" id="PF18793">
    <property type="entry name" value="nos_propeller_2"/>
    <property type="match status" value="1"/>
</dbReference>
<protein>
    <recommendedName>
        <fullName evidence="10">Nitrous-oxide reductase</fullName>
        <ecNumber evidence="9">1.7.2.4</ecNumber>
    </recommendedName>
    <alternativeName>
        <fullName evidence="17">N(2)OR</fullName>
    </alternativeName>
    <alternativeName>
        <fullName evidence="18">N2O reductase</fullName>
    </alternativeName>
</protein>
<dbReference type="InterPro" id="IPR034205">
    <property type="entry name" value="N2OR_C"/>
</dbReference>
<evidence type="ECO:0000256" key="7">
    <source>
        <dbReference type="ARBA" id="ARBA00010372"/>
    </source>
</evidence>
<dbReference type="CDD" id="cd04223">
    <property type="entry name" value="N2OR_C"/>
    <property type="match status" value="1"/>
</dbReference>
<dbReference type="InterPro" id="IPR041142">
    <property type="entry name" value="NOS_propeller_2"/>
</dbReference>
<evidence type="ECO:0000256" key="3">
    <source>
        <dbReference type="ARBA" id="ARBA00003034"/>
    </source>
</evidence>
<keyword evidence="11" id="KW-0479">Metal-binding</keyword>
<dbReference type="InterPro" id="IPR011045">
    <property type="entry name" value="N2O_reductase_N"/>
</dbReference>
<dbReference type="Pfam" id="PF13473">
    <property type="entry name" value="Cupredoxin_1"/>
    <property type="match status" value="1"/>
</dbReference>
<dbReference type="GO" id="GO:0005507">
    <property type="term" value="F:copper ion binding"/>
    <property type="evidence" value="ECO:0007669"/>
    <property type="project" value="InterPro"/>
</dbReference>
<dbReference type="SUPFAM" id="SSF49503">
    <property type="entry name" value="Cupredoxins"/>
    <property type="match status" value="1"/>
</dbReference>
<evidence type="ECO:0000256" key="10">
    <source>
        <dbReference type="ARBA" id="ARBA00016560"/>
    </source>
</evidence>
<dbReference type="InterPro" id="IPR023644">
    <property type="entry name" value="NO_Rdtase"/>
</dbReference>
<evidence type="ECO:0000256" key="8">
    <source>
        <dbReference type="ARBA" id="ARBA00011738"/>
    </source>
</evidence>
<evidence type="ECO:0000256" key="15">
    <source>
        <dbReference type="ARBA" id="ARBA00023002"/>
    </source>
</evidence>
<accession>A0AAD2AZ22</accession>
<keyword evidence="15 21" id="KW-0560">Oxidoreductase</keyword>
<comment type="cofactor">
    <cofactor evidence="2">
        <name>Cu cation</name>
        <dbReference type="ChEBI" id="CHEBI:23378"/>
    </cofactor>
</comment>
<evidence type="ECO:0000256" key="11">
    <source>
        <dbReference type="ARBA" id="ARBA00022723"/>
    </source>
</evidence>
<evidence type="ECO:0000313" key="22">
    <source>
        <dbReference type="Proteomes" id="UP001189915"/>
    </source>
</evidence>
<comment type="pathway">
    <text evidence="5">Nitrogen metabolism; nitrate reduction (denitrification); dinitrogen from nitrate: step 4/4.</text>
</comment>
<dbReference type="GO" id="GO:0016020">
    <property type="term" value="C:membrane"/>
    <property type="evidence" value="ECO:0007669"/>
    <property type="project" value="InterPro"/>
</dbReference>
<evidence type="ECO:0000256" key="6">
    <source>
        <dbReference type="ARBA" id="ARBA00006790"/>
    </source>
</evidence>
<comment type="caution">
    <text evidence="21">The sequence shown here is derived from an EMBL/GenBank/DDBJ whole genome shotgun (WGS) entry which is preliminary data.</text>
</comment>
<proteinExistence type="inferred from homology"/>
<keyword evidence="12" id="KW-0732">Signal</keyword>
<dbReference type="EC" id="1.7.2.4" evidence="9"/>
<comment type="similarity">
    <text evidence="6">In the C-terminal section; belongs to the cytochrome c oxidase subunit 2 family.</text>
</comment>
<reference evidence="21 22" key="1">
    <citation type="submission" date="2023-07" db="EMBL/GenBank/DDBJ databases">
        <authorList>
            <person name="Peeters C."/>
        </authorList>
    </citation>
    <scope>NUCLEOTIDE SEQUENCE [LARGE SCALE GENOMIC DNA]</scope>
    <source>
        <strain evidence="21 22">LMG 18091</strain>
    </source>
</reference>
<dbReference type="GO" id="GO:0005509">
    <property type="term" value="F:calcium ion binding"/>
    <property type="evidence" value="ECO:0007669"/>
    <property type="project" value="InterPro"/>
</dbReference>
<keyword evidence="16" id="KW-0186">Copper</keyword>
<evidence type="ECO:0000313" key="21">
    <source>
        <dbReference type="EMBL" id="CAJ0694763.1"/>
    </source>
</evidence>
<dbReference type="RefSeq" id="WP_232039928.1">
    <property type="nucleotide sequence ID" value="NZ_CATWAF010000002.1"/>
</dbReference>
<evidence type="ECO:0000256" key="18">
    <source>
        <dbReference type="ARBA" id="ARBA00032847"/>
    </source>
</evidence>
<dbReference type="EMBL" id="CATWAF010000002">
    <property type="protein sequence ID" value="CAJ0694763.1"/>
    <property type="molecule type" value="Genomic_DNA"/>
</dbReference>
<dbReference type="PANTHER" id="PTHR42838:SF2">
    <property type="entry name" value="NITROUS-OXIDE REDUCTASE"/>
    <property type="match status" value="1"/>
</dbReference>
<dbReference type="InterPro" id="IPR006311">
    <property type="entry name" value="TAT_signal"/>
</dbReference>
<dbReference type="GO" id="GO:0004129">
    <property type="term" value="F:cytochrome-c oxidase activity"/>
    <property type="evidence" value="ECO:0007669"/>
    <property type="project" value="InterPro"/>
</dbReference>
<gene>
    <name evidence="21" type="primary">nosZ</name>
    <name evidence="21" type="ORF">LMG18091_02003</name>
</gene>
<dbReference type="GO" id="GO:0042597">
    <property type="term" value="C:periplasmic space"/>
    <property type="evidence" value="ECO:0007669"/>
    <property type="project" value="UniProtKB-SubCell"/>
</dbReference>
<dbReference type="SUPFAM" id="SSF50974">
    <property type="entry name" value="Nitrous oxide reductase, N-terminal domain"/>
    <property type="match status" value="1"/>
</dbReference>
<keyword evidence="13" id="KW-0574">Periplasm</keyword>
<evidence type="ECO:0000256" key="4">
    <source>
        <dbReference type="ARBA" id="ARBA00004418"/>
    </source>
</evidence>
<evidence type="ECO:0000256" key="2">
    <source>
        <dbReference type="ARBA" id="ARBA00001935"/>
    </source>
</evidence>
<comment type="subcellular location">
    <subcellularLocation>
        <location evidence="4">Periplasm</location>
    </subcellularLocation>
</comment>
<evidence type="ECO:0000256" key="12">
    <source>
        <dbReference type="ARBA" id="ARBA00022729"/>
    </source>
</evidence>
<dbReference type="GO" id="GO:0050304">
    <property type="term" value="F:nitrous-oxide reductase activity"/>
    <property type="evidence" value="ECO:0007669"/>
    <property type="project" value="UniProtKB-EC"/>
</dbReference>
<evidence type="ECO:0000256" key="9">
    <source>
        <dbReference type="ARBA" id="ARBA00011896"/>
    </source>
</evidence>
<comment type="cofactor">
    <cofactor evidence="1">
        <name>Ca(2+)</name>
        <dbReference type="ChEBI" id="CHEBI:29108"/>
    </cofactor>
</comment>
<dbReference type="InterPro" id="IPR015943">
    <property type="entry name" value="WD40/YVTN_repeat-like_dom_sf"/>
</dbReference>
<keyword evidence="22" id="KW-1185">Reference proteome</keyword>
<dbReference type="Gene3D" id="2.60.40.420">
    <property type="entry name" value="Cupredoxins - blue copper proteins"/>
    <property type="match status" value="1"/>
</dbReference>
<evidence type="ECO:0000256" key="1">
    <source>
        <dbReference type="ARBA" id="ARBA00001913"/>
    </source>
</evidence>
<keyword evidence="14" id="KW-0106">Calcium</keyword>
<evidence type="ECO:0000256" key="19">
    <source>
        <dbReference type="ARBA" id="ARBA00049555"/>
    </source>
</evidence>
<evidence type="ECO:0000256" key="16">
    <source>
        <dbReference type="ARBA" id="ARBA00023008"/>
    </source>
</evidence>
<dbReference type="InterPro" id="IPR051403">
    <property type="entry name" value="NosZ/Cyto_c_oxidase_sub2"/>
</dbReference>
<dbReference type="Gene3D" id="2.130.10.10">
    <property type="entry name" value="YVTN repeat-like/Quinoprotein amine dehydrogenase"/>
    <property type="match status" value="1"/>
</dbReference>
<dbReference type="PANTHER" id="PTHR42838">
    <property type="entry name" value="CYTOCHROME C OXIDASE SUBUNIT II"/>
    <property type="match status" value="1"/>
</dbReference>
<sequence length="651" mass="71989">MSQSNNDFENPIPVSPTRRSFLNRTAAGLVGVGLSAGLAACNKGSDKDAPAAAAPADGKPGAAGGVDYSKYEVPPGQLDTYYAFSSGGHSGEVRIYGLPSGRCFKRIPVFNIDCLVGWGITNESKKIMGTNPDGTLKYWTGDTHHVHPSYTDGTYDGKYIFVNDKIHSRLARVRMDTMECDKIVELPNVQGFHGVFPDKRDPVDDKINHTTRVFCGNEFHIPQPNDGRDLNDPKKYFCLFTCVDAETMEPRWQVKVDGNMDLVATSYDGKLAASNQYNTEGGVHYEEMMSAERDACVFFNVARIEAAVKAGKTFTIGTSKVPVVDGTKAANTDPKTALTCYVPVPKNPHGVNASPDGKYYACSGKLSPTATLIEHDLVLKWFNGEIKEPRDCVVAEPEIGLGPLHTGFDNRGNAYTTLFLDSQIVKWNLEAAIKAFKGDKTAVPVVDRIDVNYQPGHGFTSMGETKEPDGKFFISDNKFSKDRFLPVGPLHPETAQLIDISGDKMKLVADHAVYSEPHDSIVIRRDIIKTRQVYNIDEFPHAVKDPKECRVERKGKQVTVYLTSQAPAFGLREFTVKKGDEVTIILTNLDKVEDLTHGFAIPKYNINFIVNPQETKSVTFKVDKPGVYWCYCTNFCHALHLEMRSRMLVEA</sequence>
<evidence type="ECO:0000256" key="5">
    <source>
        <dbReference type="ARBA" id="ARBA00004779"/>
    </source>
</evidence>
<name>A0AAD2AZ22_9RALS</name>
<organism evidence="21 22">
    <name type="scientific">Ralstonia wenshanensis</name>
    <dbReference type="NCBI Taxonomy" id="2842456"/>
    <lineage>
        <taxon>Bacteria</taxon>
        <taxon>Pseudomonadati</taxon>
        <taxon>Pseudomonadota</taxon>
        <taxon>Betaproteobacteria</taxon>
        <taxon>Burkholderiales</taxon>
        <taxon>Burkholderiaceae</taxon>
        <taxon>Ralstonia</taxon>
    </lineage>
</organism>
<evidence type="ECO:0000256" key="14">
    <source>
        <dbReference type="ARBA" id="ARBA00022837"/>
    </source>
</evidence>
<evidence type="ECO:0000256" key="17">
    <source>
        <dbReference type="ARBA" id="ARBA00031077"/>
    </source>
</evidence>
<dbReference type="NCBIfam" id="TIGR04244">
    <property type="entry name" value="nitrous_NosZ_RR"/>
    <property type="match status" value="1"/>
</dbReference>
<dbReference type="InterPro" id="IPR002429">
    <property type="entry name" value="CcO_II-like_C"/>
</dbReference>
<comment type="catalytic activity">
    <reaction evidence="19">
        <text>N2 + 2 Fe(III)-[cytochrome c] + H2O = nitrous oxide + 2 Fe(II)-[cytochrome c] + 2 H(+)</text>
        <dbReference type="Rhea" id="RHEA:43108"/>
        <dbReference type="Rhea" id="RHEA-COMP:10350"/>
        <dbReference type="Rhea" id="RHEA-COMP:14399"/>
        <dbReference type="ChEBI" id="CHEBI:15377"/>
        <dbReference type="ChEBI" id="CHEBI:15378"/>
        <dbReference type="ChEBI" id="CHEBI:17045"/>
        <dbReference type="ChEBI" id="CHEBI:17997"/>
        <dbReference type="ChEBI" id="CHEBI:29033"/>
        <dbReference type="ChEBI" id="CHEBI:29034"/>
        <dbReference type="EC" id="1.7.2.4"/>
    </reaction>
</comment>
<feature type="domain" description="Cytochrome oxidase subunit II copper A binding" evidence="20">
    <location>
        <begin position="553"/>
        <end position="651"/>
    </location>
</feature>
<dbReference type="Pfam" id="PF18764">
    <property type="entry name" value="nos_propeller"/>
    <property type="match status" value="1"/>
</dbReference>
<dbReference type="InterPro" id="IPR008972">
    <property type="entry name" value="Cupredoxin"/>
</dbReference>
<evidence type="ECO:0000259" key="20">
    <source>
        <dbReference type="PROSITE" id="PS50857"/>
    </source>
</evidence>
<comment type="function">
    <text evidence="3">Nitrous-oxide reductase is part of a bacterial respiratory system which is activated under anaerobic conditions in the presence of nitrate or nitrous oxide.</text>
</comment>
<dbReference type="PROSITE" id="PS50857">
    <property type="entry name" value="COX2_CUA"/>
    <property type="match status" value="1"/>
</dbReference>
<dbReference type="InterPro" id="IPR028096">
    <property type="entry name" value="EfeO_Cupredoxin"/>
</dbReference>
<evidence type="ECO:0000256" key="13">
    <source>
        <dbReference type="ARBA" id="ARBA00022764"/>
    </source>
</evidence>
<comment type="similarity">
    <text evidence="7">Belongs to the NosZ family.</text>
</comment>
<dbReference type="AlphaFoldDB" id="A0AAD2AZ22"/>
<dbReference type="Proteomes" id="UP001189915">
    <property type="component" value="Unassembled WGS sequence"/>
</dbReference>
<dbReference type="PROSITE" id="PS51318">
    <property type="entry name" value="TAT"/>
    <property type="match status" value="1"/>
</dbReference>